<sequence length="392" mass="38017">MSWLRRKIQRSRQGNGNWFGDRSDGDIRIVSSAGAEQSYDGGVTWQPIPGWTIVGSVAMVPSVEDGDMVIINGVNGQIDAGYTLTTTNRCRGLQLLFDATLTIDGTVSMTARGCKANPADAVITSNTPVAPSDGSAVGPNGPTWARFAKGFTESGLSDMSGCGTDAVISEANQPEVLGNGVVVSIQPVGGLGGARLTVSTSAGNPGQTAASGLGGGGGGAVNIGISGTIKSGAGSAATCFSSGVGGGGHYNGYNSTPPGDGQPYGGQGGCSDDPSSGVATGGPGAGNPGGATYTGAAGGEAAEEGTAAPIFICARKILGTGAVESKGSLGGRGSKDRSQGLLCGGGSTGGGATILMSSEIADTITIDISGGTSVALGGAGGDGFGLKQIIDA</sequence>
<dbReference type="RefSeq" id="WP_229591906.1">
    <property type="nucleotide sequence ID" value="NZ_AP024485.1"/>
</dbReference>
<organism evidence="2 3">
    <name type="scientific">Pseudodesulfovibrio sediminis</name>
    <dbReference type="NCBI Taxonomy" id="2810563"/>
    <lineage>
        <taxon>Bacteria</taxon>
        <taxon>Pseudomonadati</taxon>
        <taxon>Thermodesulfobacteriota</taxon>
        <taxon>Desulfovibrionia</taxon>
        <taxon>Desulfovibrionales</taxon>
        <taxon>Desulfovibrionaceae</taxon>
    </lineage>
</organism>
<protein>
    <submittedName>
        <fullName evidence="2">Uncharacterized protein</fullName>
    </submittedName>
</protein>
<feature type="region of interest" description="Disordered" evidence="1">
    <location>
        <begin position="251"/>
        <end position="286"/>
    </location>
</feature>
<feature type="compositionally biased region" description="Low complexity" evidence="1">
    <location>
        <begin position="251"/>
        <end position="261"/>
    </location>
</feature>
<accession>A0ABM7PAA8</accession>
<dbReference type="EMBL" id="AP024485">
    <property type="protein sequence ID" value="BCS89958.1"/>
    <property type="molecule type" value="Genomic_DNA"/>
</dbReference>
<dbReference type="Proteomes" id="UP001053296">
    <property type="component" value="Chromosome"/>
</dbReference>
<keyword evidence="3" id="KW-1185">Reference proteome</keyword>
<name>A0ABM7PAA8_9BACT</name>
<gene>
    <name evidence="2" type="ORF">PSDVSF_32000</name>
</gene>
<reference evidence="2" key="1">
    <citation type="journal article" date="2022" name="Arch. Microbiol.">
        <title>Pseudodesulfovibrio sediminis sp. nov., a mesophilic and neutrophilic sulfate-reducing bacterium isolated from sediment of a brackish lake.</title>
        <authorList>
            <person name="Takahashi A."/>
            <person name="Kojima H."/>
            <person name="Watanabe M."/>
            <person name="Fukui M."/>
        </authorList>
    </citation>
    <scope>NUCLEOTIDE SEQUENCE</scope>
    <source>
        <strain evidence="2">SF6</strain>
    </source>
</reference>
<evidence type="ECO:0000256" key="1">
    <source>
        <dbReference type="SAM" id="MobiDB-lite"/>
    </source>
</evidence>
<evidence type="ECO:0000313" key="3">
    <source>
        <dbReference type="Proteomes" id="UP001053296"/>
    </source>
</evidence>
<proteinExistence type="predicted"/>
<evidence type="ECO:0000313" key="2">
    <source>
        <dbReference type="EMBL" id="BCS89958.1"/>
    </source>
</evidence>